<evidence type="ECO:0000313" key="1">
    <source>
        <dbReference type="EMBL" id="MBU3876008.1"/>
    </source>
</evidence>
<organism evidence="1 2">
    <name type="scientific">Faecalicatena faecalis</name>
    <dbReference type="NCBI Taxonomy" id="2726362"/>
    <lineage>
        <taxon>Bacteria</taxon>
        <taxon>Bacillati</taxon>
        <taxon>Bacillota</taxon>
        <taxon>Clostridia</taxon>
        <taxon>Lachnospirales</taxon>
        <taxon>Lachnospiraceae</taxon>
        <taxon>Faecalicatena</taxon>
    </lineage>
</organism>
<dbReference type="Proteomes" id="UP000723714">
    <property type="component" value="Unassembled WGS sequence"/>
</dbReference>
<proteinExistence type="predicted"/>
<accession>A0ABS6D3E3</accession>
<dbReference type="RefSeq" id="WP_216241033.1">
    <property type="nucleotide sequence ID" value="NZ_JABACJ020000007.1"/>
</dbReference>
<evidence type="ECO:0000313" key="2">
    <source>
        <dbReference type="Proteomes" id="UP000723714"/>
    </source>
</evidence>
<keyword evidence="2" id="KW-1185">Reference proteome</keyword>
<gene>
    <name evidence="1" type="ORF">HGO97_009290</name>
</gene>
<name>A0ABS6D3E3_9FIRM</name>
<sequence length="110" mass="11566">MKLRTVLELPDCQVLVQGDPEREISKVFCCDLLSIAMGKAPANGVWVTVMGNKNTLAVASLTDTACIILAEGVTLDEGTLKQAETEGIAVLASGLPVFDMALQVYKAGLA</sequence>
<dbReference type="EMBL" id="JABACJ020000007">
    <property type="protein sequence ID" value="MBU3876008.1"/>
    <property type="molecule type" value="Genomic_DNA"/>
</dbReference>
<evidence type="ECO:0008006" key="3">
    <source>
        <dbReference type="Google" id="ProtNLM"/>
    </source>
</evidence>
<reference evidence="1 2" key="1">
    <citation type="submission" date="2021-06" db="EMBL/GenBank/DDBJ databases">
        <title>Faecalicatena sp. nov. isolated from porcine feces.</title>
        <authorList>
            <person name="Oh B.S."/>
            <person name="Lee J.H."/>
        </authorList>
    </citation>
    <scope>NUCLEOTIDE SEQUENCE [LARGE SCALE GENOMIC DNA]</scope>
    <source>
        <strain evidence="1 2">AGMB00832</strain>
    </source>
</reference>
<comment type="caution">
    <text evidence="1">The sequence shown here is derived from an EMBL/GenBank/DDBJ whole genome shotgun (WGS) entry which is preliminary data.</text>
</comment>
<protein>
    <recommendedName>
        <fullName evidence="3">DRTGG domain-containing protein</fullName>
    </recommendedName>
</protein>